<dbReference type="InterPro" id="IPR029044">
    <property type="entry name" value="Nucleotide-diphossugar_trans"/>
</dbReference>
<sequence length="325" mass="35172">MGIPGVALVVPAYRTRDVVGELIDSVLAQSRADWELVVVDDASPDQLHEVVTPYLTDPRIRLVRLPDNRGVSAARNEGAARTSAELVAFLDSDDLVEPGFVERVAAAMETPSVGIAGVIPAVTGPDGEPSTLPGTDARPPSSPDDTEAWLLHLLRHPFHFRGTTVRRTVWDKAGGFAEDLWLGEDLELWVRVVLTGCSVRVVEQPCYVHRLAGESITRQSDRTVERSLAHLAALDRIEAQLPATPEHAAALAAARRIPRSLEGAGRFRRAARAGDGPAARHHARTLARLDPGPRTRLLRAVSLVPSPVLRGVYRAGRRLRGLPPA</sequence>
<proteinExistence type="predicted"/>
<evidence type="ECO:0000313" key="3">
    <source>
        <dbReference type="EMBL" id="GAA4772155.1"/>
    </source>
</evidence>
<evidence type="ECO:0000256" key="1">
    <source>
        <dbReference type="SAM" id="MobiDB-lite"/>
    </source>
</evidence>
<comment type="caution">
    <text evidence="3">The sequence shown here is derived from an EMBL/GenBank/DDBJ whole genome shotgun (WGS) entry which is preliminary data.</text>
</comment>
<gene>
    <name evidence="3" type="ORF">GCM10023200_00580</name>
</gene>
<feature type="domain" description="Glycosyltransferase 2-like" evidence="2">
    <location>
        <begin position="8"/>
        <end position="128"/>
    </location>
</feature>
<organism evidence="3 4">
    <name type="scientific">Actinomycetospora chlora</name>
    <dbReference type="NCBI Taxonomy" id="663608"/>
    <lineage>
        <taxon>Bacteria</taxon>
        <taxon>Bacillati</taxon>
        <taxon>Actinomycetota</taxon>
        <taxon>Actinomycetes</taxon>
        <taxon>Pseudonocardiales</taxon>
        <taxon>Pseudonocardiaceae</taxon>
        <taxon>Actinomycetospora</taxon>
    </lineage>
</organism>
<dbReference type="SUPFAM" id="SSF53448">
    <property type="entry name" value="Nucleotide-diphospho-sugar transferases"/>
    <property type="match status" value="1"/>
</dbReference>
<feature type="region of interest" description="Disordered" evidence="1">
    <location>
        <begin position="122"/>
        <end position="145"/>
    </location>
</feature>
<dbReference type="Proteomes" id="UP001500928">
    <property type="component" value="Unassembled WGS sequence"/>
</dbReference>
<keyword evidence="4" id="KW-1185">Reference proteome</keyword>
<dbReference type="InterPro" id="IPR001173">
    <property type="entry name" value="Glyco_trans_2-like"/>
</dbReference>
<dbReference type="InterPro" id="IPR050834">
    <property type="entry name" value="Glycosyltransf_2"/>
</dbReference>
<evidence type="ECO:0000259" key="2">
    <source>
        <dbReference type="Pfam" id="PF00535"/>
    </source>
</evidence>
<dbReference type="Pfam" id="PF00535">
    <property type="entry name" value="Glycos_transf_2"/>
    <property type="match status" value="1"/>
</dbReference>
<dbReference type="PANTHER" id="PTHR43685:SF2">
    <property type="entry name" value="GLYCOSYLTRANSFERASE 2-LIKE DOMAIN-CONTAINING PROTEIN"/>
    <property type="match status" value="1"/>
</dbReference>
<dbReference type="Gene3D" id="3.90.550.10">
    <property type="entry name" value="Spore Coat Polysaccharide Biosynthesis Protein SpsA, Chain A"/>
    <property type="match status" value="1"/>
</dbReference>
<reference evidence="4" key="1">
    <citation type="journal article" date="2019" name="Int. J. Syst. Evol. Microbiol.">
        <title>The Global Catalogue of Microorganisms (GCM) 10K type strain sequencing project: providing services to taxonomists for standard genome sequencing and annotation.</title>
        <authorList>
            <consortium name="The Broad Institute Genomics Platform"/>
            <consortium name="The Broad Institute Genome Sequencing Center for Infectious Disease"/>
            <person name="Wu L."/>
            <person name="Ma J."/>
        </authorList>
    </citation>
    <scope>NUCLEOTIDE SEQUENCE [LARGE SCALE GENOMIC DNA]</scope>
    <source>
        <strain evidence="4">JCM 17979</strain>
    </source>
</reference>
<evidence type="ECO:0000313" key="4">
    <source>
        <dbReference type="Proteomes" id="UP001500928"/>
    </source>
</evidence>
<dbReference type="PANTHER" id="PTHR43685">
    <property type="entry name" value="GLYCOSYLTRANSFERASE"/>
    <property type="match status" value="1"/>
</dbReference>
<dbReference type="EMBL" id="BAABHO010000001">
    <property type="protein sequence ID" value="GAA4772155.1"/>
    <property type="molecule type" value="Genomic_DNA"/>
</dbReference>
<dbReference type="RefSeq" id="WP_345410121.1">
    <property type="nucleotide sequence ID" value="NZ_BAABHO010000001.1"/>
</dbReference>
<name>A0ABP9A1N5_9PSEU</name>
<dbReference type="CDD" id="cd00761">
    <property type="entry name" value="Glyco_tranf_GTA_type"/>
    <property type="match status" value="1"/>
</dbReference>
<protein>
    <recommendedName>
        <fullName evidence="2">Glycosyltransferase 2-like domain-containing protein</fullName>
    </recommendedName>
</protein>
<accession>A0ABP9A1N5</accession>